<protein>
    <submittedName>
        <fullName evidence="1">P-II family nitrogen regulator</fullName>
    </submittedName>
</protein>
<dbReference type="InterPro" id="IPR002187">
    <property type="entry name" value="N-reg_PII"/>
</dbReference>
<evidence type="ECO:0000313" key="2">
    <source>
        <dbReference type="Proteomes" id="UP000306409"/>
    </source>
</evidence>
<dbReference type="Pfam" id="PF00543">
    <property type="entry name" value="P-II"/>
    <property type="match status" value="1"/>
</dbReference>
<dbReference type="InterPro" id="IPR015867">
    <property type="entry name" value="N-reg_PII/ATP_PRibTrfase_C"/>
</dbReference>
<dbReference type="GO" id="GO:0006808">
    <property type="term" value="P:regulation of nitrogen utilization"/>
    <property type="evidence" value="ECO:0007669"/>
    <property type="project" value="InterPro"/>
</dbReference>
<dbReference type="OrthoDB" id="9803021at2"/>
<reference evidence="1 2" key="1">
    <citation type="submission" date="2020-09" db="EMBL/GenBank/DDBJ databases">
        <title>Characterization and genome sequencing of Ruminiclostridium sp. nov. MA18.</title>
        <authorList>
            <person name="Rettenmaier R."/>
            <person name="Kowollik M.-L."/>
            <person name="Liebl W."/>
            <person name="Zverlov V."/>
        </authorList>
    </citation>
    <scope>NUCLEOTIDE SEQUENCE [LARGE SCALE GENOMIC DNA]</scope>
    <source>
        <strain evidence="1 2">MA18</strain>
    </source>
</reference>
<dbReference type="GO" id="GO:0030234">
    <property type="term" value="F:enzyme regulator activity"/>
    <property type="evidence" value="ECO:0007669"/>
    <property type="project" value="InterPro"/>
</dbReference>
<dbReference type="EMBL" id="CP061336">
    <property type="protein sequence ID" value="QNU68936.1"/>
    <property type="molecule type" value="Genomic_DNA"/>
</dbReference>
<dbReference type="Gene3D" id="3.30.70.120">
    <property type="match status" value="2"/>
</dbReference>
<keyword evidence="2" id="KW-1185">Reference proteome</keyword>
<dbReference type="KEGG" id="rher:EHE19_017850"/>
<dbReference type="Proteomes" id="UP000306409">
    <property type="component" value="Chromosome"/>
</dbReference>
<dbReference type="InterPro" id="IPR011322">
    <property type="entry name" value="N-reg_PII-like_a/b"/>
</dbReference>
<name>A0A4U7JIG1_9FIRM</name>
<evidence type="ECO:0000313" key="1">
    <source>
        <dbReference type="EMBL" id="QNU68936.1"/>
    </source>
</evidence>
<gene>
    <name evidence="1" type="ORF">EHE19_017850</name>
</gene>
<sequence>MGSKVVKSAKQKGVSGGTVFLGKGTSRNHLLKLLDLSDIKKEIALMIGEKTVANNALIALDKEFRFDKPHHGIAFSVPVSGLFGTRNCSYYNNMENRGVKNTMHKAIFVIVDKGKAESVIDAAIKAGSRGGTIINSRGSGIHETSRLFSMEIEPEREIVLIVAETSKVEPITTSIRSELKLDDPGNGILFIIDVNETYGLY</sequence>
<proteinExistence type="predicted"/>
<dbReference type="SUPFAM" id="SSF54913">
    <property type="entry name" value="GlnB-like"/>
    <property type="match status" value="2"/>
</dbReference>
<dbReference type="PROSITE" id="PS51343">
    <property type="entry name" value="PII_GLNB_DOM"/>
    <property type="match status" value="1"/>
</dbReference>
<dbReference type="AlphaFoldDB" id="A0A4U7JIG1"/>
<dbReference type="SMART" id="SM00938">
    <property type="entry name" value="P-II"/>
    <property type="match status" value="1"/>
</dbReference>
<organism evidence="1 2">
    <name type="scientific">Ruminiclostridium herbifermentans</name>
    <dbReference type="NCBI Taxonomy" id="2488810"/>
    <lineage>
        <taxon>Bacteria</taxon>
        <taxon>Bacillati</taxon>
        <taxon>Bacillota</taxon>
        <taxon>Clostridia</taxon>
        <taxon>Eubacteriales</taxon>
        <taxon>Oscillospiraceae</taxon>
        <taxon>Ruminiclostridium</taxon>
    </lineage>
</organism>
<accession>A0A4U7JIG1</accession>